<evidence type="ECO:0000313" key="3">
    <source>
        <dbReference type="Proteomes" id="UP000002669"/>
    </source>
</evidence>
<feature type="compositionally biased region" description="Pro residues" evidence="1">
    <location>
        <begin position="288"/>
        <end position="301"/>
    </location>
</feature>
<dbReference type="eggNOG" id="ENOG502RQ92">
    <property type="taxonomic scope" value="Eukaryota"/>
</dbReference>
<feature type="compositionally biased region" description="Polar residues" evidence="1">
    <location>
        <begin position="40"/>
        <end position="49"/>
    </location>
</feature>
<organism evidence="3">
    <name type="scientific">Arthroderma gypseum (strain ATCC MYA-4604 / CBS 118893)</name>
    <name type="common">Microsporum gypseum</name>
    <dbReference type="NCBI Taxonomy" id="535722"/>
    <lineage>
        <taxon>Eukaryota</taxon>
        <taxon>Fungi</taxon>
        <taxon>Dikarya</taxon>
        <taxon>Ascomycota</taxon>
        <taxon>Pezizomycotina</taxon>
        <taxon>Eurotiomycetes</taxon>
        <taxon>Eurotiomycetidae</taxon>
        <taxon>Onygenales</taxon>
        <taxon>Arthrodermataceae</taxon>
        <taxon>Nannizzia</taxon>
    </lineage>
</organism>
<dbReference type="VEuPathDB" id="FungiDB:MGYG_00900"/>
<feature type="compositionally biased region" description="Basic residues" evidence="1">
    <location>
        <begin position="123"/>
        <end position="133"/>
    </location>
</feature>
<dbReference type="OrthoDB" id="4173995at2759"/>
<reference evidence="3" key="1">
    <citation type="journal article" date="2012" name="MBio">
        <title>Comparative genome analysis of Trichophyton rubrum and related dermatophytes reveals candidate genes involved in infection.</title>
        <authorList>
            <person name="Martinez D.A."/>
            <person name="Oliver B.G."/>
            <person name="Graeser Y."/>
            <person name="Goldberg J.M."/>
            <person name="Li W."/>
            <person name="Martinez-Rossi N.M."/>
            <person name="Monod M."/>
            <person name="Shelest E."/>
            <person name="Barton R.C."/>
            <person name="Birch E."/>
            <person name="Brakhage A.A."/>
            <person name="Chen Z."/>
            <person name="Gurr S.J."/>
            <person name="Heiman D."/>
            <person name="Heitman J."/>
            <person name="Kosti I."/>
            <person name="Rossi A."/>
            <person name="Saif S."/>
            <person name="Samalova M."/>
            <person name="Saunders C.W."/>
            <person name="Shea T."/>
            <person name="Summerbell R.C."/>
            <person name="Xu J."/>
            <person name="Young S."/>
            <person name="Zeng Q."/>
            <person name="Birren B.W."/>
            <person name="Cuomo C.A."/>
            <person name="White T.C."/>
        </authorList>
    </citation>
    <scope>NUCLEOTIDE SEQUENCE [LARGE SCALE GENOMIC DNA]</scope>
    <source>
        <strain evidence="3">ATCC MYA-4604 / CBS 118893</strain>
    </source>
</reference>
<feature type="compositionally biased region" description="Polar residues" evidence="1">
    <location>
        <begin position="1"/>
        <end position="17"/>
    </location>
</feature>
<dbReference type="GeneID" id="10032135"/>
<dbReference type="Proteomes" id="UP000002669">
    <property type="component" value="Unassembled WGS sequence"/>
</dbReference>
<feature type="compositionally biased region" description="Polar residues" evidence="1">
    <location>
        <begin position="198"/>
        <end position="207"/>
    </location>
</feature>
<protein>
    <submittedName>
        <fullName evidence="2">Uncharacterized protein</fullName>
    </submittedName>
</protein>
<keyword evidence="3" id="KW-1185">Reference proteome</keyword>
<dbReference type="EMBL" id="DS989822">
    <property type="protein sequence ID" value="EFQ97861.1"/>
    <property type="molecule type" value="Genomic_DNA"/>
</dbReference>
<sequence>MASDNNGDVTHSNTSSEPAMPATRANAGNEPAVPGAPSTRFYSRSTQHKGQYGRHWDSEKQPETFNSPGMLNTFAVTRPPASSLPNPAAPPFTPAPRGWAPTPNTAGRAPDSSVGVETERDNKRKGRKYKFKKERNNVTTANTPVSDTPGGLRDTTNRRPQRRNFPGPRNPGMRRRDEVDGNSAVPRAGRDEPKAVETPQTGRSPATTAKEDIAVNEQSVDAEEITALPLYKEKDVEAVETSQDSDGPAPRDIEVSPPKEAEDPSKPSSEPAEEEAEAAPPLTKWSPIFPPGGPRPTPAPKPTGDGAANGLPKRTNYIDKRGNYHAPNGTIMSPELLKMFSAGKIRNSLGDTVYFMPSFIAKYPPVGQQPYRLASTPSRIFYDPRDLKISE</sequence>
<dbReference type="OMA" id="NYHAPNG"/>
<accession>E5R2I5</accession>
<feature type="compositionally biased region" description="Polar residues" evidence="1">
    <location>
        <begin position="137"/>
        <end position="146"/>
    </location>
</feature>
<dbReference type="RefSeq" id="XP_003176813.1">
    <property type="nucleotide sequence ID" value="XM_003176765.1"/>
</dbReference>
<evidence type="ECO:0000256" key="1">
    <source>
        <dbReference type="SAM" id="MobiDB-lite"/>
    </source>
</evidence>
<evidence type="ECO:0000313" key="2">
    <source>
        <dbReference type="EMBL" id="EFQ97861.1"/>
    </source>
</evidence>
<proteinExistence type="predicted"/>
<gene>
    <name evidence="2" type="ORF">MGYG_00900</name>
</gene>
<feature type="region of interest" description="Disordered" evidence="1">
    <location>
        <begin position="1"/>
        <end position="326"/>
    </location>
</feature>
<name>E5R2I5_ARTGP</name>
<dbReference type="AlphaFoldDB" id="E5R2I5"/>
<dbReference type="HOGENOM" id="CLU_721965_0_0_1"/>
<dbReference type="InParanoid" id="E5R2I5"/>
<feature type="compositionally biased region" description="Basic and acidic residues" evidence="1">
    <location>
        <begin position="249"/>
        <end position="265"/>
    </location>
</feature>